<organism evidence="1 2">
    <name type="scientific">Malus domestica</name>
    <name type="common">Apple</name>
    <name type="synonym">Pyrus malus</name>
    <dbReference type="NCBI Taxonomy" id="3750"/>
    <lineage>
        <taxon>Eukaryota</taxon>
        <taxon>Viridiplantae</taxon>
        <taxon>Streptophyta</taxon>
        <taxon>Embryophyta</taxon>
        <taxon>Tracheophyta</taxon>
        <taxon>Spermatophyta</taxon>
        <taxon>Magnoliopsida</taxon>
        <taxon>eudicotyledons</taxon>
        <taxon>Gunneridae</taxon>
        <taxon>Pentapetalae</taxon>
        <taxon>rosids</taxon>
        <taxon>fabids</taxon>
        <taxon>Rosales</taxon>
        <taxon>Rosaceae</taxon>
        <taxon>Amygdaloideae</taxon>
        <taxon>Maleae</taxon>
        <taxon>Malus</taxon>
    </lineage>
</organism>
<dbReference type="Proteomes" id="UP000290289">
    <property type="component" value="Chromosome 11"/>
</dbReference>
<reference evidence="1 2" key="1">
    <citation type="submission" date="2018-10" db="EMBL/GenBank/DDBJ databases">
        <title>A high-quality apple genome assembly.</title>
        <authorList>
            <person name="Hu J."/>
        </authorList>
    </citation>
    <scope>NUCLEOTIDE SEQUENCE [LARGE SCALE GENOMIC DNA]</scope>
    <source>
        <strain evidence="2">cv. HFTH1</strain>
        <tissue evidence="1">Young leaf</tissue>
    </source>
</reference>
<dbReference type="AlphaFoldDB" id="A0A498IMI5"/>
<evidence type="ECO:0000313" key="2">
    <source>
        <dbReference type="Proteomes" id="UP000290289"/>
    </source>
</evidence>
<proteinExistence type="predicted"/>
<dbReference type="EMBL" id="RDQH01000337">
    <property type="protein sequence ID" value="RXH84430.1"/>
    <property type="molecule type" value="Genomic_DNA"/>
</dbReference>
<sequence length="82" mass="8723">MAFRAGSIAYLLRKLKGVVRGGSGGGAPAMARTPNVKVELDISASHRKDVVRVTAHPNNYPIAKQLMAAAQPERTGFIDHLA</sequence>
<evidence type="ECO:0000313" key="1">
    <source>
        <dbReference type="EMBL" id="RXH84430.1"/>
    </source>
</evidence>
<keyword evidence="2" id="KW-1185">Reference proteome</keyword>
<gene>
    <name evidence="1" type="ORF">DVH24_027329</name>
</gene>
<protein>
    <submittedName>
        <fullName evidence="1">Uncharacterized protein</fullName>
    </submittedName>
</protein>
<accession>A0A498IMI5</accession>
<name>A0A498IMI5_MALDO</name>
<comment type="caution">
    <text evidence="1">The sequence shown here is derived from an EMBL/GenBank/DDBJ whole genome shotgun (WGS) entry which is preliminary data.</text>
</comment>